<organism evidence="2 3">
    <name type="scientific">Nonlabens spongiae</name>
    <dbReference type="NCBI Taxonomy" id="331648"/>
    <lineage>
        <taxon>Bacteria</taxon>
        <taxon>Pseudomonadati</taxon>
        <taxon>Bacteroidota</taxon>
        <taxon>Flavobacteriia</taxon>
        <taxon>Flavobacteriales</taxon>
        <taxon>Flavobacteriaceae</taxon>
        <taxon>Nonlabens</taxon>
    </lineage>
</organism>
<proteinExistence type="predicted"/>
<dbReference type="OrthoDB" id="979271at2"/>
<gene>
    <name evidence="2" type="ORF">BST97_01545</name>
</gene>
<dbReference type="EMBL" id="CP019344">
    <property type="protein sequence ID" value="ARN76789.1"/>
    <property type="molecule type" value="Genomic_DNA"/>
</dbReference>
<feature type="transmembrane region" description="Helical" evidence="1">
    <location>
        <begin position="76"/>
        <end position="96"/>
    </location>
</feature>
<dbReference type="SUPFAM" id="SSF48452">
    <property type="entry name" value="TPR-like"/>
    <property type="match status" value="1"/>
</dbReference>
<dbReference type="Gene3D" id="1.25.40.10">
    <property type="entry name" value="Tetratricopeptide repeat domain"/>
    <property type="match status" value="1"/>
</dbReference>
<evidence type="ECO:0000313" key="3">
    <source>
        <dbReference type="Proteomes" id="UP000193431"/>
    </source>
</evidence>
<sequence length="234" mass="27484">MKSDEKIFQEFIKGSLNAADRAEFEKRMDDDSAFAKAYQQHLDLHNAIKITENKRRKTVLEKYEAEQNKAGSTFKWYKIAAVIILLLGSGSLIYMFNAENVYDQYYESYPNLIQPVVRGGTIESDLDQFYQYYENEEYRLAIETSRQLADPSNDLRFYVAMCYLELNQKQEALDRLGKIKSTDERIRPAILWYKALIYIDRDQNDKAIQNLDSLSKTYPSFMTSEVHELLQELQ</sequence>
<keyword evidence="1" id="KW-0472">Membrane</keyword>
<keyword evidence="1" id="KW-1133">Transmembrane helix</keyword>
<reference evidence="2 3" key="1">
    <citation type="submission" date="2016-11" db="EMBL/GenBank/DDBJ databases">
        <title>Trade-off between light-utilization and light-protection in marine flavobacteria.</title>
        <authorList>
            <person name="Kumagai Y."/>
        </authorList>
    </citation>
    <scope>NUCLEOTIDE SEQUENCE [LARGE SCALE GENOMIC DNA]</scope>
    <source>
        <strain evidence="2 3">JCM 13191</strain>
    </source>
</reference>
<dbReference type="RefSeq" id="WP_085765589.1">
    <property type="nucleotide sequence ID" value="NZ_CP019344.1"/>
</dbReference>
<evidence type="ECO:0000256" key="1">
    <source>
        <dbReference type="SAM" id="Phobius"/>
    </source>
</evidence>
<evidence type="ECO:0000313" key="2">
    <source>
        <dbReference type="EMBL" id="ARN76789.1"/>
    </source>
</evidence>
<dbReference type="Proteomes" id="UP000193431">
    <property type="component" value="Chromosome"/>
</dbReference>
<keyword evidence="1" id="KW-0812">Transmembrane</keyword>
<evidence type="ECO:0008006" key="4">
    <source>
        <dbReference type="Google" id="ProtNLM"/>
    </source>
</evidence>
<name>A0A1W6MH35_9FLAO</name>
<dbReference type="InterPro" id="IPR011990">
    <property type="entry name" value="TPR-like_helical_dom_sf"/>
</dbReference>
<dbReference type="STRING" id="331648.BST97_01545"/>
<accession>A0A1W6MH35</accession>
<dbReference type="AlphaFoldDB" id="A0A1W6MH35"/>
<keyword evidence="3" id="KW-1185">Reference proteome</keyword>
<protein>
    <recommendedName>
        <fullName evidence="4">Tetratricopeptide repeat protein</fullName>
    </recommendedName>
</protein>